<reference evidence="6" key="2">
    <citation type="submission" date="2023-02" db="EMBL/GenBank/DDBJ databases">
        <authorList>
            <person name="Swenson N.G."/>
            <person name="Wegrzyn J.L."/>
            <person name="Mcevoy S.L."/>
        </authorList>
    </citation>
    <scope>NUCLEOTIDE SEQUENCE</scope>
    <source>
        <strain evidence="6">91603</strain>
        <tissue evidence="6">Leaf</tissue>
    </source>
</reference>
<accession>A0AAD5IDW5</accession>
<dbReference type="Pfam" id="PF02365">
    <property type="entry name" value="NAM"/>
    <property type="match status" value="1"/>
</dbReference>
<dbReference type="SUPFAM" id="SSF101941">
    <property type="entry name" value="NAC domain"/>
    <property type="match status" value="1"/>
</dbReference>
<reference evidence="6" key="1">
    <citation type="journal article" date="2022" name="Plant J.">
        <title>Strategies of tolerance reflected in two North American maple genomes.</title>
        <authorList>
            <person name="McEvoy S.L."/>
            <person name="Sezen U.U."/>
            <person name="Trouern-Trend A."/>
            <person name="McMahon S.M."/>
            <person name="Schaberg P.G."/>
            <person name="Yang J."/>
            <person name="Wegrzyn J.L."/>
            <person name="Swenson N.G."/>
        </authorList>
    </citation>
    <scope>NUCLEOTIDE SEQUENCE</scope>
    <source>
        <strain evidence="6">91603</strain>
    </source>
</reference>
<dbReference type="GO" id="GO:0003677">
    <property type="term" value="F:DNA binding"/>
    <property type="evidence" value="ECO:0007669"/>
    <property type="project" value="UniProtKB-KW"/>
</dbReference>
<dbReference type="Gene3D" id="2.170.150.80">
    <property type="entry name" value="NAC domain"/>
    <property type="match status" value="1"/>
</dbReference>
<evidence type="ECO:0000313" key="6">
    <source>
        <dbReference type="EMBL" id="KAI9160532.1"/>
    </source>
</evidence>
<dbReference type="InterPro" id="IPR036093">
    <property type="entry name" value="NAC_dom_sf"/>
</dbReference>
<evidence type="ECO:0000256" key="2">
    <source>
        <dbReference type="ARBA" id="ARBA00023125"/>
    </source>
</evidence>
<dbReference type="PANTHER" id="PTHR31719:SF179">
    <property type="entry name" value="OS08G0148400 PROTEIN"/>
    <property type="match status" value="1"/>
</dbReference>
<evidence type="ECO:0000256" key="1">
    <source>
        <dbReference type="ARBA" id="ARBA00023015"/>
    </source>
</evidence>
<dbReference type="PANTHER" id="PTHR31719">
    <property type="entry name" value="NAC TRANSCRIPTION FACTOR 56"/>
    <property type="match status" value="1"/>
</dbReference>
<evidence type="ECO:0000256" key="4">
    <source>
        <dbReference type="ARBA" id="ARBA00023242"/>
    </source>
</evidence>
<keyword evidence="2" id="KW-0238">DNA-binding</keyword>
<evidence type="ECO:0000313" key="7">
    <source>
        <dbReference type="Proteomes" id="UP001064489"/>
    </source>
</evidence>
<keyword evidence="1" id="KW-0805">Transcription regulation</keyword>
<dbReference type="AlphaFoldDB" id="A0AAD5IDW5"/>
<dbReference type="GO" id="GO:0006355">
    <property type="term" value="P:regulation of DNA-templated transcription"/>
    <property type="evidence" value="ECO:0007669"/>
    <property type="project" value="InterPro"/>
</dbReference>
<dbReference type="InterPro" id="IPR003441">
    <property type="entry name" value="NAC-dom"/>
</dbReference>
<dbReference type="PROSITE" id="PS51005">
    <property type="entry name" value="NAC"/>
    <property type="match status" value="1"/>
</dbReference>
<evidence type="ECO:0000256" key="3">
    <source>
        <dbReference type="ARBA" id="ARBA00023163"/>
    </source>
</evidence>
<keyword evidence="3" id="KW-0804">Transcription</keyword>
<dbReference type="Proteomes" id="UP001064489">
    <property type="component" value="Chromosome 2"/>
</dbReference>
<organism evidence="6 7">
    <name type="scientific">Acer negundo</name>
    <name type="common">Box elder</name>
    <dbReference type="NCBI Taxonomy" id="4023"/>
    <lineage>
        <taxon>Eukaryota</taxon>
        <taxon>Viridiplantae</taxon>
        <taxon>Streptophyta</taxon>
        <taxon>Embryophyta</taxon>
        <taxon>Tracheophyta</taxon>
        <taxon>Spermatophyta</taxon>
        <taxon>Magnoliopsida</taxon>
        <taxon>eudicotyledons</taxon>
        <taxon>Gunneridae</taxon>
        <taxon>Pentapetalae</taxon>
        <taxon>rosids</taxon>
        <taxon>malvids</taxon>
        <taxon>Sapindales</taxon>
        <taxon>Sapindaceae</taxon>
        <taxon>Hippocastanoideae</taxon>
        <taxon>Acereae</taxon>
        <taxon>Acer</taxon>
    </lineage>
</organism>
<keyword evidence="4" id="KW-0539">Nucleus</keyword>
<proteinExistence type="predicted"/>
<gene>
    <name evidence="6" type="ORF">LWI28_009057</name>
</gene>
<keyword evidence="7" id="KW-1185">Reference proteome</keyword>
<sequence>MKAYSAEDTAPPKRPMLLAFEELQLPPGYRFVPSDNELIVDYLMKKLMNRRLPHDIIIDTNIYKYNPWDLTGMHESQGSNQ</sequence>
<dbReference type="EMBL" id="JAJSOW010000106">
    <property type="protein sequence ID" value="KAI9160532.1"/>
    <property type="molecule type" value="Genomic_DNA"/>
</dbReference>
<evidence type="ECO:0000259" key="5">
    <source>
        <dbReference type="PROSITE" id="PS51005"/>
    </source>
</evidence>
<name>A0AAD5IDW5_ACENE</name>
<protein>
    <recommendedName>
        <fullName evidence="5">NAC domain-containing protein</fullName>
    </recommendedName>
</protein>
<comment type="caution">
    <text evidence="6">The sequence shown here is derived from an EMBL/GenBank/DDBJ whole genome shotgun (WGS) entry which is preliminary data.</text>
</comment>
<feature type="domain" description="NAC" evidence="5">
    <location>
        <begin position="25"/>
        <end position="81"/>
    </location>
</feature>